<dbReference type="Proteomes" id="UP000320813">
    <property type="component" value="Unassembled WGS sequence"/>
</dbReference>
<keyword evidence="9 12" id="KW-0238">DNA-binding</keyword>
<evidence type="ECO:0000256" key="3">
    <source>
        <dbReference type="ARBA" id="ARBA00022723"/>
    </source>
</evidence>
<evidence type="ECO:0000256" key="12">
    <source>
        <dbReference type="HAMAP-Rule" id="MF_01480"/>
    </source>
</evidence>
<evidence type="ECO:0000256" key="8">
    <source>
        <dbReference type="ARBA" id="ARBA00023118"/>
    </source>
</evidence>
<evidence type="ECO:0000313" key="14">
    <source>
        <dbReference type="EMBL" id="RZD15233.1"/>
    </source>
</evidence>
<dbReference type="GO" id="GO:0043571">
    <property type="term" value="P:maintenance of CRISPR repeat elements"/>
    <property type="evidence" value="ECO:0007669"/>
    <property type="project" value="UniProtKB-UniRule"/>
</dbReference>
<dbReference type="GO" id="GO:0003677">
    <property type="term" value="F:DNA binding"/>
    <property type="evidence" value="ECO:0007669"/>
    <property type="project" value="UniProtKB-UniRule"/>
</dbReference>
<reference evidence="14 15" key="1">
    <citation type="submission" date="2019-01" db="EMBL/GenBank/DDBJ databases">
        <title>Insights into ecological role of a new deltaproteobacterial order Candidatus Sinidesulfobacterales (Sva0485) by metagenomics and metatranscriptomics.</title>
        <authorList>
            <person name="Tan S."/>
            <person name="Liu J."/>
            <person name="Fang Y."/>
            <person name="Hedlund B.P."/>
            <person name="Lian Z.H."/>
            <person name="Huang L.Y."/>
            <person name="Li J.T."/>
            <person name="Huang L.N."/>
            <person name="Li W.J."/>
            <person name="Jiang H.C."/>
            <person name="Dong H.L."/>
            <person name="Shu W.S."/>
        </authorList>
    </citation>
    <scope>NUCLEOTIDE SEQUENCE [LARGE SCALE GENOMIC DNA]</scope>
    <source>
        <strain evidence="14">AP3</strain>
    </source>
</reference>
<dbReference type="NCBIfam" id="TIGR01865">
    <property type="entry name" value="cas_Csn1"/>
    <property type="match status" value="1"/>
</dbReference>
<dbReference type="Pfam" id="PF18541">
    <property type="entry name" value="RuvC_III"/>
    <property type="match status" value="1"/>
</dbReference>
<dbReference type="GO" id="GO:0004519">
    <property type="term" value="F:endonuclease activity"/>
    <property type="evidence" value="ECO:0007669"/>
    <property type="project" value="UniProtKB-UniRule"/>
</dbReference>
<evidence type="ECO:0000256" key="10">
    <source>
        <dbReference type="ARBA" id="ARBA00023211"/>
    </source>
</evidence>
<keyword evidence="5 12" id="KW-0378">Hydrolase</keyword>
<dbReference type="AlphaFoldDB" id="A0A519BD82"/>
<sequence>MSKYTLGLDMGANSLGWAIIGNSKDEQPTEIVDCGTRIFQEALDAKTKVSKNQARRTARAMRRQVARHKMRRNAALRYLTNNNLLPADQVELKKILTDNKRFDPYQLRKKALDEKLQLCEIGRIIYHLAQRRGFQSNRKVSSPDDGIIIKSISELKKEIENSNSRTLGEYLANQQKKRGLYTDRDMYKEEFEKIWENQQNYYPDVLTPAYKVILHKLIFFQRPLKLQKYLIGKCSFEPSRKRVSKALLEYQRFRILQDINNLKIKDTKTRDYRSLDSDEYKKLIDVLERQKTISWNKARTILGLHGGEIFNLEEGGKRELIGNRTAYAVRSKIGDKWDGLPEKEQKELITDILTINDENGLLNRMKQHWGFDEKTAEAIAKIELESGYASLSLKAINKILPYLGKSMRYDEACIKAGYNHSNIDNAKKIVDELKEPPYLRNPLVQKALYEVRKVVNAIIRKHGKPSRITIEMARKMKLSKKQKEKLSLNMRDREKKNNSIKAILQNDFGIQNPYKEDIQKYQLWEECGAVCPYTGDSISREMLFSQEVDIEHILPYSKSLDDSYWNKTLCIAKENRQIKHNKSPYEAYSADSKKYEEILKRVEKLPWNKRKKFEQKNIDTDKFIERQLNDTRYISTEVKKYLFQLGTPVNVTKGEATSVLRHRWKLNMILSVDGNKKNREDHRHHTIDAIVIALTSRSLFQKLSKLSAESGKSLSEHGFNIDAPWHSFYKDVDEKIQNIIVSHSPTRKITGAFHEETAYGYNEKEDYFVYRKPLSGITKAQVEKIIDKKVRQLVEERINNFNGDFKKALSNSSDPLFHVDGKTNIRSVRIASNFNRNSVYGIRDNAEGEYKFYKYGNNHHVEIIEDMQTKKRKGIFVTAMEAARRARIDKTSIVNRNHGDKYKFIASLAINDLVEIDMQDEKRYYRVQMLDGSNQRITLRLHTAATLDDKKTMLVGSANRLLFKKIMVDTLGCITYCND</sequence>
<dbReference type="Gene3D" id="3.30.420.10">
    <property type="entry name" value="Ribonuclease H-like superfamily/Ribonuclease H"/>
    <property type="match status" value="3"/>
</dbReference>
<evidence type="ECO:0000256" key="9">
    <source>
        <dbReference type="ARBA" id="ARBA00023125"/>
    </source>
</evidence>
<keyword evidence="7 12" id="KW-0694">RNA-binding</keyword>
<evidence type="ECO:0000256" key="4">
    <source>
        <dbReference type="ARBA" id="ARBA00022759"/>
    </source>
</evidence>
<dbReference type="GO" id="GO:0046872">
    <property type="term" value="F:metal ion binding"/>
    <property type="evidence" value="ECO:0007669"/>
    <property type="project" value="UniProtKB-UniRule"/>
</dbReference>
<evidence type="ECO:0000256" key="6">
    <source>
        <dbReference type="ARBA" id="ARBA00022842"/>
    </source>
</evidence>
<dbReference type="GO" id="GO:0051607">
    <property type="term" value="P:defense response to virus"/>
    <property type="evidence" value="ECO:0007669"/>
    <property type="project" value="UniProtKB-UniRule"/>
</dbReference>
<evidence type="ECO:0000259" key="13">
    <source>
        <dbReference type="PROSITE" id="PS51749"/>
    </source>
</evidence>
<dbReference type="GO" id="GO:0003723">
    <property type="term" value="F:RNA binding"/>
    <property type="evidence" value="ECO:0007669"/>
    <property type="project" value="UniProtKB-UniRule"/>
</dbReference>
<dbReference type="Pfam" id="PF18470">
    <property type="entry name" value="Cas9_a"/>
    <property type="match status" value="1"/>
</dbReference>
<dbReference type="InterPro" id="IPR028629">
    <property type="entry name" value="Cas9"/>
</dbReference>
<comment type="caution">
    <text evidence="14">The sequence shown here is derived from an EMBL/GenBank/DDBJ whole genome shotgun (WGS) entry which is preliminary data.</text>
</comment>
<proteinExistence type="inferred from homology"/>
<keyword evidence="2 12" id="KW-0540">Nuclease</keyword>
<evidence type="ECO:0000256" key="11">
    <source>
        <dbReference type="ARBA" id="ARBA00046380"/>
    </source>
</evidence>
<dbReference type="EC" id="3.1.-.-" evidence="12"/>
<dbReference type="Pfam" id="PF13395">
    <property type="entry name" value="HNH_4"/>
    <property type="match status" value="1"/>
</dbReference>
<keyword evidence="3" id="KW-0479">Metal-binding</keyword>
<dbReference type="InterPro" id="IPR036397">
    <property type="entry name" value="RNaseH_sf"/>
</dbReference>
<feature type="active site" description="Proton acceptor for HNH nuclease domain" evidence="12">
    <location>
        <position position="552"/>
    </location>
</feature>
<evidence type="ECO:0000256" key="1">
    <source>
        <dbReference type="ARBA" id="ARBA00001946"/>
    </source>
</evidence>
<comment type="subunit">
    <text evidence="11 12">Monomer. Binds crRNA and tracrRNA.</text>
</comment>
<dbReference type="PROSITE" id="PS51749">
    <property type="entry name" value="HNH_CAS9"/>
    <property type="match status" value="1"/>
</dbReference>
<keyword evidence="8 12" id="KW-0051">Antiviral defense</keyword>
<dbReference type="InterPro" id="IPR003615">
    <property type="entry name" value="HNH_nuc"/>
</dbReference>
<gene>
    <name evidence="12 14" type="primary">cas9</name>
    <name evidence="14" type="ORF">EVJ47_02905</name>
</gene>
<dbReference type="EMBL" id="SGBD01000001">
    <property type="protein sequence ID" value="RZD15233.1"/>
    <property type="molecule type" value="Genomic_DNA"/>
</dbReference>
<keyword evidence="4 12" id="KW-0255">Endonuclease</keyword>
<dbReference type="HAMAP" id="MF_01480">
    <property type="entry name" value="Cas9"/>
    <property type="match status" value="1"/>
</dbReference>
<name>A0A519BD82_9DELT</name>
<comment type="cofactor">
    <cofactor evidence="1">
        <name>Mg(2+)</name>
        <dbReference type="ChEBI" id="CHEBI:18420"/>
    </cofactor>
</comment>
<keyword evidence="10" id="KW-0464">Manganese</keyword>
<comment type="domain">
    <text evidence="12">Has 2 endonuclease domains. The discontinuous RuvC-like domain cleaves the target DNA noncomplementary to crRNA while the HNH nuclease domain cleaves the target DNA complementary to crRNA.</text>
</comment>
<dbReference type="InterPro" id="IPR033114">
    <property type="entry name" value="HNH_CAS9"/>
</dbReference>
<organism evidence="14 15">
    <name type="scientific">Candidatus Acidulodesulfobacterium ferriphilum</name>
    <dbReference type="NCBI Taxonomy" id="2597223"/>
    <lineage>
        <taxon>Bacteria</taxon>
        <taxon>Deltaproteobacteria</taxon>
        <taxon>Candidatus Acidulodesulfobacterales</taxon>
        <taxon>Candidatus Acidulodesulfobacterium</taxon>
    </lineage>
</organism>
<dbReference type="GO" id="GO:0016787">
    <property type="term" value="F:hydrolase activity"/>
    <property type="evidence" value="ECO:0007669"/>
    <property type="project" value="UniProtKB-KW"/>
</dbReference>
<comment type="similarity">
    <text evidence="12">Belongs to the CRISPR-associated Cas9 family.</text>
</comment>
<evidence type="ECO:0000313" key="15">
    <source>
        <dbReference type="Proteomes" id="UP000320813"/>
    </source>
</evidence>
<keyword evidence="6" id="KW-0460">Magnesium</keyword>
<dbReference type="InterPro" id="IPR040619">
    <property type="entry name" value="Cas9_alpha-helical_lobe"/>
</dbReference>
<feature type="domain" description="HNH Cas9-type" evidence="13">
    <location>
        <begin position="479"/>
        <end position="628"/>
    </location>
</feature>
<comment type="function">
    <text evidence="12">CRISPR (clustered regularly interspaced short palindromic repeat) is an adaptive immune system that provides protection against mobile genetic elements (viruses, transposable elements and conjugative plasmids). CRISPR clusters contain spacers, sequences complementary to antecedent mobile elements, and target invading nucleic acids. CRISPR clusters are transcribed and processed into CRISPR RNA (crRNA). In type II CRISPR systems correct processing of pre-crRNA requires a trans-encoded small RNA (tracrRNA), endogenous ribonuclease 3 (rnc) and this protein. The tracrRNA serves as a guide for ribonuclease 3-aided processing of pre-crRNA. Subsequently Cas9/crRNA/tracrRNA endonucleolytically cleaves linear or circular dsDNA target complementary to the spacer; Cas9 is inactive in the absence of the 2 guide RNAs (gRNA). Cas9 recognizes the protospacer adjacent motif (PAM) in the CRISPR repeat sequences to help distinguish self versus nonself, as targets within the bacterial CRISPR locus do not have PAMs. PAM recognition is also required for catalytic activity.</text>
</comment>
<protein>
    <recommendedName>
        <fullName evidence="12">CRISPR-associated endonuclease Cas9</fullName>
        <ecNumber evidence="12">3.1.-.-</ecNumber>
    </recommendedName>
</protein>
<evidence type="ECO:0000256" key="5">
    <source>
        <dbReference type="ARBA" id="ARBA00022801"/>
    </source>
</evidence>
<dbReference type="InterPro" id="IPR041383">
    <property type="entry name" value="RuvC_III"/>
</dbReference>
<accession>A0A519BD82</accession>
<evidence type="ECO:0000256" key="2">
    <source>
        <dbReference type="ARBA" id="ARBA00022722"/>
    </source>
</evidence>
<feature type="active site" description="For RuvC-like nuclease domain" evidence="12">
    <location>
        <position position="9"/>
    </location>
</feature>
<comment type="caution">
    <text evidence="12">Lacks conserved residue(s) required for the propagation of feature annotation.</text>
</comment>
<evidence type="ECO:0000256" key="7">
    <source>
        <dbReference type="ARBA" id="ARBA00022884"/>
    </source>
</evidence>